<evidence type="ECO:0000256" key="3">
    <source>
        <dbReference type="SAM" id="MobiDB-lite"/>
    </source>
</evidence>
<dbReference type="InterPro" id="IPR008383">
    <property type="entry name" value="API5"/>
</dbReference>
<keyword evidence="4" id="KW-1185">Reference proteome</keyword>
<evidence type="ECO:0000256" key="1">
    <source>
        <dbReference type="ARBA" id="ARBA00009515"/>
    </source>
</evidence>
<keyword evidence="2" id="KW-0053">Apoptosis</keyword>
<dbReference type="GO" id="GO:0003729">
    <property type="term" value="F:mRNA binding"/>
    <property type="evidence" value="ECO:0007669"/>
    <property type="project" value="TreeGrafter"/>
</dbReference>
<dbReference type="PANTHER" id="PTHR12758:SF19">
    <property type="entry name" value="APOPTOSIS INHIBITOR 5"/>
    <property type="match status" value="1"/>
</dbReference>
<dbReference type="GO" id="GO:0043067">
    <property type="term" value="P:regulation of programmed cell death"/>
    <property type="evidence" value="ECO:0007669"/>
    <property type="project" value="EnsemblPlants"/>
</dbReference>
<protein>
    <submittedName>
        <fullName evidence="5">Apoptosis inhibitor 5-like protein API5</fullName>
    </submittedName>
</protein>
<evidence type="ECO:0000313" key="5">
    <source>
        <dbReference type="RefSeq" id="XP_039125406.1"/>
    </source>
</evidence>
<dbReference type="GO" id="GO:0005634">
    <property type="term" value="C:nucleus"/>
    <property type="evidence" value="ECO:0007669"/>
    <property type="project" value="EnsemblPlants"/>
</dbReference>
<dbReference type="GO" id="GO:0009555">
    <property type="term" value="P:pollen development"/>
    <property type="evidence" value="ECO:0007669"/>
    <property type="project" value="EnsemblPlants"/>
</dbReference>
<dbReference type="InterPro" id="IPR011989">
    <property type="entry name" value="ARM-like"/>
</dbReference>
<comment type="similarity">
    <text evidence="1">Belongs to the API5 family.</text>
</comment>
<feature type="compositionally biased region" description="Gly residues" evidence="3">
    <location>
        <begin position="518"/>
        <end position="533"/>
    </location>
</feature>
<dbReference type="PANTHER" id="PTHR12758">
    <property type="entry name" value="APOPTOSIS INHIBITOR 5-RELATED"/>
    <property type="match status" value="1"/>
</dbReference>
<reference evidence="5" key="1">
    <citation type="submission" date="2025-08" db="UniProtKB">
        <authorList>
            <consortium name="RefSeq"/>
        </authorList>
    </citation>
    <scope>IDENTIFICATION</scope>
</reference>
<dbReference type="AlphaFoldDB" id="A0AB40BDX8"/>
<gene>
    <name evidence="5" type="primary">LOC120261542</name>
</gene>
<evidence type="ECO:0000256" key="2">
    <source>
        <dbReference type="ARBA" id="ARBA00022703"/>
    </source>
</evidence>
<name>A0AB40BDX8_DIOCR</name>
<dbReference type="Pfam" id="PF05918">
    <property type="entry name" value="API5"/>
    <property type="match status" value="1"/>
</dbReference>
<accession>A0AB40BDX8</accession>
<sequence>MGTERSDAADVDKLYEYGERLNEAQDKSQHVSDYEGIISAVNGDSVKAKQLAAQLIPRFFRHFPNLSTKATTALFDLVEEDELAIRIQAIRGLPLLCKDTPEYVSKIVDVLGQLLTSEETVERDAVHKALMTLLRQDAKASLTALFRHIEQGVENIREKVIGFIKDKVIPMKGELLKPQAEMERHVTDLVKKSLQDVTGDEFKLFMDFLNSFSIFRDNAPPERVQELIEIIEGQADLHAQFNVSDIDHINRLISCTFMAIPYFKRGASSSNFLNYFNKQIIPVFDKFPEDRKLDLLKTLAGSSAYASAQDSRQLLPAVVDLLKKYMPRRKTEETNFNYVECLLYAFHHLAYKTPNSTNSLCGYKIVTGQPSDRLGEDFSENYKDFMERLSSIEELVKVAMKKLNQGMAEQDKLMSAAKTEEAKAAVRKDKQKTTTSLRICNNILAMTQPLHSKSPSFIGDDKVNLSGTELPKRVQASAGGKRSATSANVATNTIASKKGRGAGGMQNQLVTRALEGLSRGGRNNGRGRGWGGRGRGRGYR</sequence>
<evidence type="ECO:0000313" key="4">
    <source>
        <dbReference type="Proteomes" id="UP001515500"/>
    </source>
</evidence>
<feature type="region of interest" description="Disordered" evidence="3">
    <location>
        <begin position="473"/>
        <end position="540"/>
    </location>
</feature>
<dbReference type="SUPFAM" id="SSF48371">
    <property type="entry name" value="ARM repeat"/>
    <property type="match status" value="1"/>
</dbReference>
<feature type="compositionally biased region" description="Polar residues" evidence="3">
    <location>
        <begin position="483"/>
        <end position="495"/>
    </location>
</feature>
<organism evidence="4 5">
    <name type="scientific">Dioscorea cayennensis subsp. rotundata</name>
    <name type="common">White Guinea yam</name>
    <name type="synonym">Dioscorea rotundata</name>
    <dbReference type="NCBI Taxonomy" id="55577"/>
    <lineage>
        <taxon>Eukaryota</taxon>
        <taxon>Viridiplantae</taxon>
        <taxon>Streptophyta</taxon>
        <taxon>Embryophyta</taxon>
        <taxon>Tracheophyta</taxon>
        <taxon>Spermatophyta</taxon>
        <taxon>Magnoliopsida</taxon>
        <taxon>Liliopsida</taxon>
        <taxon>Dioscoreales</taxon>
        <taxon>Dioscoreaceae</taxon>
        <taxon>Dioscorea</taxon>
    </lineage>
</organism>
<dbReference type="RefSeq" id="XP_039125406.1">
    <property type="nucleotide sequence ID" value="XM_039269472.1"/>
</dbReference>
<dbReference type="Proteomes" id="UP001515500">
    <property type="component" value="Chromosome 5"/>
</dbReference>
<proteinExistence type="inferred from homology"/>
<dbReference type="GeneID" id="120261542"/>
<dbReference type="Gene3D" id="1.25.10.10">
    <property type="entry name" value="Leucine-rich Repeat Variant"/>
    <property type="match status" value="1"/>
</dbReference>
<dbReference type="InterPro" id="IPR016024">
    <property type="entry name" value="ARM-type_fold"/>
</dbReference>